<dbReference type="PANTHER" id="PTHR46558">
    <property type="entry name" value="TRACRIPTIONAL REGULATORY PROTEIN-RELATED-RELATED"/>
    <property type="match status" value="1"/>
</dbReference>
<proteinExistence type="predicted"/>
<dbReference type="SMART" id="SM00530">
    <property type="entry name" value="HTH_XRE"/>
    <property type="match status" value="1"/>
</dbReference>
<dbReference type="SUPFAM" id="SSF47413">
    <property type="entry name" value="lambda repressor-like DNA-binding domains"/>
    <property type="match status" value="1"/>
</dbReference>
<comment type="caution">
    <text evidence="3">The sequence shown here is derived from an EMBL/GenBank/DDBJ whole genome shotgun (WGS) entry which is preliminary data.</text>
</comment>
<protein>
    <recommendedName>
        <fullName evidence="2">HTH cro/C1-type domain-containing protein</fullName>
    </recommendedName>
</protein>
<name>A0A1G1Y248_9BACT</name>
<evidence type="ECO:0000313" key="4">
    <source>
        <dbReference type="Proteomes" id="UP000178240"/>
    </source>
</evidence>
<accession>A0A1G1Y248</accession>
<dbReference type="InterPro" id="IPR010982">
    <property type="entry name" value="Lambda_DNA-bd_dom_sf"/>
</dbReference>
<reference evidence="3 4" key="1">
    <citation type="journal article" date="2016" name="Nat. Commun.">
        <title>Thousands of microbial genomes shed light on interconnected biogeochemical processes in an aquifer system.</title>
        <authorList>
            <person name="Anantharaman K."/>
            <person name="Brown C.T."/>
            <person name="Hug L.A."/>
            <person name="Sharon I."/>
            <person name="Castelle C.J."/>
            <person name="Probst A.J."/>
            <person name="Thomas B.C."/>
            <person name="Singh A."/>
            <person name="Wilkins M.J."/>
            <person name="Karaoz U."/>
            <person name="Brodie E.L."/>
            <person name="Williams K.H."/>
            <person name="Hubbard S.S."/>
            <person name="Banfield J.F."/>
        </authorList>
    </citation>
    <scope>NUCLEOTIDE SEQUENCE [LARGE SCALE GENOMIC DNA]</scope>
</reference>
<gene>
    <name evidence="3" type="ORF">A2744_01680</name>
</gene>
<evidence type="ECO:0000259" key="2">
    <source>
        <dbReference type="PROSITE" id="PS50943"/>
    </source>
</evidence>
<dbReference type="Gene3D" id="1.10.260.40">
    <property type="entry name" value="lambda repressor-like DNA-binding domains"/>
    <property type="match status" value="1"/>
</dbReference>
<dbReference type="Proteomes" id="UP000178240">
    <property type="component" value="Unassembled WGS sequence"/>
</dbReference>
<sequence length="90" mass="10429">MKTYKKLKQQLLKDRQTSQAYKKLNSEFELTQLIIERRLKQGLTQAELAKKLNTKQSAISRLECGDYNPSLAFLNRLAKALDANLRISLF</sequence>
<dbReference type="STRING" id="1797535.A2744_01680"/>
<keyword evidence="1" id="KW-0238">DNA-binding</keyword>
<dbReference type="InterPro" id="IPR001387">
    <property type="entry name" value="Cro/C1-type_HTH"/>
</dbReference>
<evidence type="ECO:0000313" key="3">
    <source>
        <dbReference type="EMBL" id="OGY46311.1"/>
    </source>
</evidence>
<dbReference type="GO" id="GO:0003677">
    <property type="term" value="F:DNA binding"/>
    <property type="evidence" value="ECO:0007669"/>
    <property type="project" value="UniProtKB-KW"/>
</dbReference>
<dbReference type="Pfam" id="PF01381">
    <property type="entry name" value="HTH_3"/>
    <property type="match status" value="1"/>
</dbReference>
<dbReference type="CDD" id="cd00093">
    <property type="entry name" value="HTH_XRE"/>
    <property type="match status" value="1"/>
</dbReference>
<organism evidence="3 4">
    <name type="scientific">Candidatus Buchananbacteria bacterium RIFCSPHIGHO2_01_FULL_44_11</name>
    <dbReference type="NCBI Taxonomy" id="1797535"/>
    <lineage>
        <taxon>Bacteria</taxon>
        <taxon>Candidatus Buchananiibacteriota</taxon>
    </lineage>
</organism>
<evidence type="ECO:0000256" key="1">
    <source>
        <dbReference type="ARBA" id="ARBA00023125"/>
    </source>
</evidence>
<dbReference type="PROSITE" id="PS50943">
    <property type="entry name" value="HTH_CROC1"/>
    <property type="match status" value="1"/>
</dbReference>
<dbReference type="AlphaFoldDB" id="A0A1G1Y248"/>
<feature type="domain" description="HTH cro/C1-type" evidence="2">
    <location>
        <begin position="34"/>
        <end position="90"/>
    </location>
</feature>
<dbReference type="EMBL" id="MHIE01000005">
    <property type="protein sequence ID" value="OGY46311.1"/>
    <property type="molecule type" value="Genomic_DNA"/>
</dbReference>
<dbReference type="PANTHER" id="PTHR46558:SF4">
    <property type="entry name" value="DNA-BIDING PHAGE PROTEIN"/>
    <property type="match status" value="1"/>
</dbReference>